<dbReference type="RefSeq" id="WP_311656635.1">
    <property type="nucleotide sequence ID" value="NZ_JAVRHY010000001.1"/>
</dbReference>
<gene>
    <name evidence="2" type="ORF">RM531_01080</name>
</gene>
<dbReference type="Proteomes" id="UP001259982">
    <property type="component" value="Unassembled WGS sequence"/>
</dbReference>
<keyword evidence="2" id="KW-0456">Lyase</keyword>
<sequence length="283" mass="30255">MTDTDPTELADALAGRRIAVPESRALDLFADMLERRGATVLRAPLVAIHDAPDAAPVEAWLREFADGGCDDLILLTGEGLRRLLGFAERAGGGLRDRFVARLAEVRTLTRGPKPARALRDLDLRPTLTAAAPTTDGVIETLAAEDLTGRRVGVQLYGTDPNDKLVGWLRGAGAAVSTVAPYVYADDAEDEQVAALIDTLADGGVDAIAFTSSPQVRRLFQVAGRRECEERLRAGLAATMVAAVGPIIRDALTERGVRVDLMPESSYFMKPLVNALARQLGSSR</sequence>
<dbReference type="SUPFAM" id="SSF69618">
    <property type="entry name" value="HemD-like"/>
    <property type="match status" value="1"/>
</dbReference>
<reference evidence="2 3" key="1">
    <citation type="submission" date="2023-09" db="EMBL/GenBank/DDBJ databases">
        <authorList>
            <person name="Rey-Velasco X."/>
        </authorList>
    </citation>
    <scope>NUCLEOTIDE SEQUENCE [LARGE SCALE GENOMIC DNA]</scope>
    <source>
        <strain evidence="2 3">P385</strain>
    </source>
</reference>
<dbReference type="Pfam" id="PF02602">
    <property type="entry name" value="HEM4"/>
    <property type="match status" value="1"/>
</dbReference>
<dbReference type="CDD" id="cd06578">
    <property type="entry name" value="HemD"/>
    <property type="match status" value="1"/>
</dbReference>
<feature type="domain" description="Tetrapyrrole biosynthesis uroporphyrinogen III synthase" evidence="1">
    <location>
        <begin position="29"/>
        <end position="264"/>
    </location>
</feature>
<organism evidence="2 3">
    <name type="scientific">Spectribacter acetivorans</name>
    <dbReference type="NCBI Taxonomy" id="3075603"/>
    <lineage>
        <taxon>Bacteria</taxon>
        <taxon>Pseudomonadati</taxon>
        <taxon>Pseudomonadota</taxon>
        <taxon>Gammaproteobacteria</taxon>
        <taxon>Salinisphaerales</taxon>
        <taxon>Salinisphaeraceae</taxon>
        <taxon>Spectribacter</taxon>
    </lineage>
</organism>
<dbReference type="GO" id="GO:0004852">
    <property type="term" value="F:uroporphyrinogen-III synthase activity"/>
    <property type="evidence" value="ECO:0007669"/>
    <property type="project" value="UniProtKB-EC"/>
</dbReference>
<accession>A0ABU3B4G2</accession>
<protein>
    <submittedName>
        <fullName evidence="2">Uroporphyrinogen-III synthase</fullName>
        <ecNumber evidence="2">4.2.1.75</ecNumber>
    </submittedName>
</protein>
<dbReference type="PANTHER" id="PTHR40082">
    <property type="entry name" value="BLR5956 PROTEIN"/>
    <property type="match status" value="1"/>
</dbReference>
<dbReference type="PANTHER" id="PTHR40082:SF1">
    <property type="entry name" value="BLR5956 PROTEIN"/>
    <property type="match status" value="1"/>
</dbReference>
<keyword evidence="3" id="KW-1185">Reference proteome</keyword>
<comment type="caution">
    <text evidence="2">The sequence shown here is derived from an EMBL/GenBank/DDBJ whole genome shotgun (WGS) entry which is preliminary data.</text>
</comment>
<dbReference type="EMBL" id="JAVRHY010000001">
    <property type="protein sequence ID" value="MDT0617058.1"/>
    <property type="molecule type" value="Genomic_DNA"/>
</dbReference>
<dbReference type="EC" id="4.2.1.75" evidence="2"/>
<proteinExistence type="predicted"/>
<dbReference type="InterPro" id="IPR039793">
    <property type="entry name" value="UROS/Hem4"/>
</dbReference>
<name>A0ABU3B4G2_9GAMM</name>
<dbReference type="InterPro" id="IPR036108">
    <property type="entry name" value="4pyrrol_syn_uPrphyn_synt_sf"/>
</dbReference>
<dbReference type="InterPro" id="IPR003754">
    <property type="entry name" value="4pyrrol_synth_uPrphyn_synth"/>
</dbReference>
<dbReference type="Gene3D" id="3.40.50.10090">
    <property type="match status" value="2"/>
</dbReference>
<evidence type="ECO:0000313" key="3">
    <source>
        <dbReference type="Proteomes" id="UP001259982"/>
    </source>
</evidence>
<evidence type="ECO:0000259" key="1">
    <source>
        <dbReference type="Pfam" id="PF02602"/>
    </source>
</evidence>
<evidence type="ECO:0000313" key="2">
    <source>
        <dbReference type="EMBL" id="MDT0617058.1"/>
    </source>
</evidence>